<keyword evidence="3" id="KW-1185">Reference proteome</keyword>
<keyword evidence="1" id="KW-0732">Signal</keyword>
<dbReference type="AlphaFoldDB" id="A0AA38KAD0"/>
<proteinExistence type="predicted"/>
<accession>A0AA38KAD0</accession>
<dbReference type="Proteomes" id="UP001163798">
    <property type="component" value="Unassembled WGS sequence"/>
</dbReference>
<name>A0AA38KAD0_9AGAR</name>
<comment type="caution">
    <text evidence="2">The sequence shown here is derived from an EMBL/GenBank/DDBJ whole genome shotgun (WGS) entry which is preliminary data.</text>
</comment>
<organism evidence="2 3">
    <name type="scientific">Lentinula aff. detonsa</name>
    <dbReference type="NCBI Taxonomy" id="2804958"/>
    <lineage>
        <taxon>Eukaryota</taxon>
        <taxon>Fungi</taxon>
        <taxon>Dikarya</taxon>
        <taxon>Basidiomycota</taxon>
        <taxon>Agaricomycotina</taxon>
        <taxon>Agaricomycetes</taxon>
        <taxon>Agaricomycetidae</taxon>
        <taxon>Agaricales</taxon>
        <taxon>Marasmiineae</taxon>
        <taxon>Omphalotaceae</taxon>
        <taxon>Lentinula</taxon>
    </lineage>
</organism>
<dbReference type="EMBL" id="MU793328">
    <property type="protein sequence ID" value="KAJ3785919.1"/>
    <property type="molecule type" value="Genomic_DNA"/>
</dbReference>
<gene>
    <name evidence="2" type="ORF">GGU10DRAFT_353351</name>
</gene>
<feature type="chain" id="PRO_5041290135" evidence="1">
    <location>
        <begin position="22"/>
        <end position="205"/>
    </location>
</feature>
<sequence>MHRALLCVVITLFGLLSITCAVPLQDYTGTQLVSRKQVTASEAPLTLTVRFPLDPKNPLAVSLTKKLPPPEHIWQKHRLENRTLHEQKIVSDGTPLTLEEINEKVKPIVANVLRFQFPEALVVFEAEFPLKDSKWTPDNGTPFHLHLTHKEKAIRSEYVGTMKCFQYNCRAAFTSDDLSGRTPFPTSKEVEAVKRSLVAVRRAEK</sequence>
<reference evidence="2" key="1">
    <citation type="submission" date="2022-08" db="EMBL/GenBank/DDBJ databases">
        <authorList>
            <consortium name="DOE Joint Genome Institute"/>
            <person name="Min B."/>
            <person name="Riley R."/>
            <person name="Sierra-Patev S."/>
            <person name="Naranjo-Ortiz M."/>
            <person name="Looney B."/>
            <person name="Konkel Z."/>
            <person name="Slot J.C."/>
            <person name="Sakamoto Y."/>
            <person name="Steenwyk J.L."/>
            <person name="Rokas A."/>
            <person name="Carro J."/>
            <person name="Camarero S."/>
            <person name="Ferreira P."/>
            <person name="Molpeceres G."/>
            <person name="Ruiz-Duenas F.J."/>
            <person name="Serrano A."/>
            <person name="Henrissat B."/>
            <person name="Drula E."/>
            <person name="Hughes K.W."/>
            <person name="Mata J.L."/>
            <person name="Ishikawa N.K."/>
            <person name="Vargas-Isla R."/>
            <person name="Ushijima S."/>
            <person name="Smith C.A."/>
            <person name="Ahrendt S."/>
            <person name="Andreopoulos W."/>
            <person name="He G."/>
            <person name="Labutti K."/>
            <person name="Lipzen A."/>
            <person name="Ng V."/>
            <person name="Sandor L."/>
            <person name="Barry K."/>
            <person name="Martinez A.T."/>
            <person name="Xiao Y."/>
            <person name="Gibbons J.G."/>
            <person name="Terashima K."/>
            <person name="Hibbett D.S."/>
            <person name="Grigoriev I.V."/>
        </authorList>
    </citation>
    <scope>NUCLEOTIDE SEQUENCE</scope>
    <source>
        <strain evidence="2">TFB10291</strain>
    </source>
</reference>
<evidence type="ECO:0000313" key="2">
    <source>
        <dbReference type="EMBL" id="KAJ3785919.1"/>
    </source>
</evidence>
<feature type="signal peptide" evidence="1">
    <location>
        <begin position="1"/>
        <end position="21"/>
    </location>
</feature>
<evidence type="ECO:0000313" key="3">
    <source>
        <dbReference type="Proteomes" id="UP001163798"/>
    </source>
</evidence>
<evidence type="ECO:0000256" key="1">
    <source>
        <dbReference type="SAM" id="SignalP"/>
    </source>
</evidence>
<protein>
    <submittedName>
        <fullName evidence="2">Uncharacterized protein</fullName>
    </submittedName>
</protein>